<keyword evidence="3 5" id="KW-0238">DNA-binding</keyword>
<dbReference type="SUPFAM" id="SSF56349">
    <property type="entry name" value="DNA breaking-rejoining enzymes"/>
    <property type="match status" value="1"/>
</dbReference>
<feature type="domain" description="Core-binding (CB)" evidence="7">
    <location>
        <begin position="95"/>
        <end position="174"/>
    </location>
</feature>
<reference evidence="8" key="1">
    <citation type="submission" date="2022-03" db="EMBL/GenBank/DDBJ databases">
        <title>Sea Food Isolates.</title>
        <authorList>
            <person name="Li C."/>
        </authorList>
    </citation>
    <scope>NUCLEOTIDE SEQUENCE</scope>
    <source>
        <strain evidence="8">19NY04SH05-1</strain>
    </source>
</reference>
<dbReference type="RefSeq" id="WP_270800295.1">
    <property type="nucleotide sequence ID" value="NZ_CP095328.1"/>
</dbReference>
<organism evidence="8">
    <name type="scientific">Aeromonas sp. 19NY04SH05-1</name>
    <dbReference type="NCBI Taxonomy" id="2920537"/>
    <lineage>
        <taxon>Bacteria</taxon>
        <taxon>Pseudomonadati</taxon>
        <taxon>Pseudomonadota</taxon>
        <taxon>Gammaproteobacteria</taxon>
        <taxon>Aeromonadales</taxon>
        <taxon>Aeromonadaceae</taxon>
        <taxon>Aeromonas</taxon>
    </lineage>
</organism>
<dbReference type="Pfam" id="PF00589">
    <property type="entry name" value="Phage_integrase"/>
    <property type="match status" value="1"/>
</dbReference>
<accession>A0AAU6T4P1</accession>
<keyword evidence="4" id="KW-0233">DNA recombination</keyword>
<dbReference type="AlphaFoldDB" id="A0AAU6T4P1"/>
<dbReference type="InterPro" id="IPR002104">
    <property type="entry name" value="Integrase_catalytic"/>
</dbReference>
<dbReference type="InterPro" id="IPR013762">
    <property type="entry name" value="Integrase-like_cat_sf"/>
</dbReference>
<dbReference type="InterPro" id="IPR010998">
    <property type="entry name" value="Integrase_recombinase_N"/>
</dbReference>
<dbReference type="InterPro" id="IPR038488">
    <property type="entry name" value="Integrase_DNA-bd_sf"/>
</dbReference>
<keyword evidence="2" id="KW-0229">DNA integration</keyword>
<comment type="similarity">
    <text evidence="1">Belongs to the 'phage' integrase family.</text>
</comment>
<dbReference type="GO" id="GO:0015074">
    <property type="term" value="P:DNA integration"/>
    <property type="evidence" value="ECO:0007669"/>
    <property type="project" value="UniProtKB-KW"/>
</dbReference>
<name>A0AAU6T4P1_9GAMM</name>
<feature type="domain" description="Tyr recombinase" evidence="6">
    <location>
        <begin position="195"/>
        <end position="368"/>
    </location>
</feature>
<dbReference type="GO" id="GO:0006310">
    <property type="term" value="P:DNA recombination"/>
    <property type="evidence" value="ECO:0007669"/>
    <property type="project" value="UniProtKB-KW"/>
</dbReference>
<evidence type="ECO:0000256" key="5">
    <source>
        <dbReference type="PROSITE-ProRule" id="PRU01248"/>
    </source>
</evidence>
<dbReference type="GO" id="GO:0003677">
    <property type="term" value="F:DNA binding"/>
    <property type="evidence" value="ECO:0007669"/>
    <property type="project" value="UniProtKB-UniRule"/>
</dbReference>
<dbReference type="PROSITE" id="PS51898">
    <property type="entry name" value="TYR_RECOMBINASE"/>
    <property type="match status" value="1"/>
</dbReference>
<dbReference type="CDD" id="cd00796">
    <property type="entry name" value="INT_Rci_Hp1_C"/>
    <property type="match status" value="1"/>
</dbReference>
<sequence length="387" mass="44355">MSITNLKLTKRALETLPPPANGKQQVYRDADVRQLYVYRYALSTSFVFDTTHRYKRVFETIGPYPQISIQEARDEVHARLHKLARNTYPLGQNKTLQEIFETAYLDDLQLHKRNTQSELSKVRKHILPEFGSRRLKTLDRQTIVAFQRRLAEHLKPATVNKILSALSRMLTLAVEHGYLSVSPMNGLRQLKENNERKRILSLDERSRFIDACYAQNSEASRSLLLSLYTGMRIGEVCSIEQAHLHLDEAYLILPTTKNGLPHQVALTSHAIRLIETQQLLVNKQRFLFPSSQSSSGYMSYPRHAFQRICATAGISDLCIHDLRRTFATELMLQTGDIAMVAQALNHSSLQMAMRYQQRTTTHLLPHINATQQQWLSEDIPLPTACCS</sequence>
<evidence type="ECO:0000256" key="3">
    <source>
        <dbReference type="ARBA" id="ARBA00023125"/>
    </source>
</evidence>
<evidence type="ECO:0000256" key="4">
    <source>
        <dbReference type="ARBA" id="ARBA00023172"/>
    </source>
</evidence>
<dbReference type="InterPro" id="IPR011010">
    <property type="entry name" value="DNA_brk_join_enz"/>
</dbReference>
<evidence type="ECO:0000313" key="8">
    <source>
        <dbReference type="EMBL" id="XAG39888.1"/>
    </source>
</evidence>
<dbReference type="Gene3D" id="1.10.150.130">
    <property type="match status" value="1"/>
</dbReference>
<evidence type="ECO:0000256" key="2">
    <source>
        <dbReference type="ARBA" id="ARBA00022908"/>
    </source>
</evidence>
<dbReference type="EMBL" id="CP095328">
    <property type="protein sequence ID" value="XAG39888.1"/>
    <property type="molecule type" value="Genomic_DNA"/>
</dbReference>
<dbReference type="Gene3D" id="3.30.160.390">
    <property type="entry name" value="Integrase, DNA-binding domain"/>
    <property type="match status" value="1"/>
</dbReference>
<dbReference type="PANTHER" id="PTHR30629">
    <property type="entry name" value="PROPHAGE INTEGRASE"/>
    <property type="match status" value="1"/>
</dbReference>
<evidence type="ECO:0000259" key="7">
    <source>
        <dbReference type="PROSITE" id="PS51900"/>
    </source>
</evidence>
<dbReference type="Gene3D" id="1.10.443.10">
    <property type="entry name" value="Intergrase catalytic core"/>
    <property type="match status" value="1"/>
</dbReference>
<dbReference type="PROSITE" id="PS51900">
    <property type="entry name" value="CB"/>
    <property type="match status" value="1"/>
</dbReference>
<evidence type="ECO:0000259" key="6">
    <source>
        <dbReference type="PROSITE" id="PS51898"/>
    </source>
</evidence>
<dbReference type="InterPro" id="IPR044068">
    <property type="entry name" value="CB"/>
</dbReference>
<proteinExistence type="inferred from homology"/>
<evidence type="ECO:0000256" key="1">
    <source>
        <dbReference type="ARBA" id="ARBA00008857"/>
    </source>
</evidence>
<protein>
    <submittedName>
        <fullName evidence="8">Site-specific integrase</fullName>
    </submittedName>
</protein>
<dbReference type="PANTHER" id="PTHR30629:SF2">
    <property type="entry name" value="PROPHAGE INTEGRASE INTS-RELATED"/>
    <property type="match status" value="1"/>
</dbReference>
<gene>
    <name evidence="8" type="ORF">MRK42_12795</name>
</gene>
<dbReference type="InterPro" id="IPR050808">
    <property type="entry name" value="Phage_Integrase"/>
</dbReference>